<keyword evidence="22" id="KW-1185">Reference proteome</keyword>
<dbReference type="SUPFAM" id="SSF51905">
    <property type="entry name" value="FAD/NAD(P)-binding domain"/>
    <property type="match status" value="1"/>
</dbReference>
<dbReference type="PRINTS" id="PR00368">
    <property type="entry name" value="FADPNR"/>
</dbReference>
<evidence type="ECO:0000256" key="8">
    <source>
        <dbReference type="ARBA" id="ARBA00022827"/>
    </source>
</evidence>
<evidence type="ECO:0000256" key="7">
    <source>
        <dbReference type="ARBA" id="ARBA00022723"/>
    </source>
</evidence>
<gene>
    <name evidence="21" type="ORF">FB471_1452</name>
</gene>
<dbReference type="EC" id="1.16.1.1" evidence="3"/>
<dbReference type="Proteomes" id="UP000320876">
    <property type="component" value="Unassembled WGS sequence"/>
</dbReference>
<dbReference type="GO" id="GO:0016152">
    <property type="term" value="F:mercury (II) reductase (NADP+) activity"/>
    <property type="evidence" value="ECO:0007669"/>
    <property type="project" value="UniProtKB-EC"/>
</dbReference>
<organism evidence="21 22">
    <name type="scientific">Amycolatopsis cihanbeyliensis</name>
    <dbReference type="NCBI Taxonomy" id="1128664"/>
    <lineage>
        <taxon>Bacteria</taxon>
        <taxon>Bacillati</taxon>
        <taxon>Actinomycetota</taxon>
        <taxon>Actinomycetes</taxon>
        <taxon>Pseudonocardiales</taxon>
        <taxon>Pseudonocardiaceae</taxon>
        <taxon>Amycolatopsis</taxon>
    </lineage>
</organism>
<dbReference type="Pfam" id="PF02852">
    <property type="entry name" value="Pyr_redox_dim"/>
    <property type="match status" value="1"/>
</dbReference>
<feature type="domain" description="Pyridine nucleotide-disulphide oxidoreductase dimerisation" evidence="19">
    <location>
        <begin position="348"/>
        <end position="455"/>
    </location>
</feature>
<comment type="caution">
    <text evidence="21">The sequence shown here is derived from an EMBL/GenBank/DDBJ whole genome shotgun (WGS) entry which is preliminary data.</text>
</comment>
<dbReference type="OrthoDB" id="4678789at2"/>
<evidence type="ECO:0000259" key="20">
    <source>
        <dbReference type="Pfam" id="PF07992"/>
    </source>
</evidence>
<accession>A0A542DFA7</accession>
<dbReference type="GO" id="GO:0016668">
    <property type="term" value="F:oxidoreductase activity, acting on a sulfur group of donors, NAD(P) as acceptor"/>
    <property type="evidence" value="ECO:0007669"/>
    <property type="project" value="InterPro"/>
</dbReference>
<evidence type="ECO:0000256" key="9">
    <source>
        <dbReference type="ARBA" id="ARBA00022857"/>
    </source>
</evidence>
<keyword evidence="5" id="KW-0475">Mercuric resistance</keyword>
<feature type="binding site" evidence="16">
    <location>
        <position position="312"/>
    </location>
    <ligand>
        <name>FAD</name>
        <dbReference type="ChEBI" id="CHEBI:57692"/>
    </ligand>
</feature>
<dbReference type="EMBL" id="VFML01000001">
    <property type="protein sequence ID" value="TQJ01743.1"/>
    <property type="molecule type" value="Genomic_DNA"/>
</dbReference>
<proteinExistence type="inferred from homology"/>
<dbReference type="Gene3D" id="3.50.50.60">
    <property type="entry name" value="FAD/NAD(P)-binding domain"/>
    <property type="match status" value="2"/>
</dbReference>
<keyword evidence="16" id="KW-0520">NAD</keyword>
<evidence type="ECO:0000256" key="10">
    <source>
        <dbReference type="ARBA" id="ARBA00022914"/>
    </source>
</evidence>
<evidence type="ECO:0000256" key="13">
    <source>
        <dbReference type="ARBA" id="ARBA00023284"/>
    </source>
</evidence>
<evidence type="ECO:0000256" key="14">
    <source>
        <dbReference type="ARBA" id="ARBA00031725"/>
    </source>
</evidence>
<sequence length="471" mass="49695">MAFELAIIGSGGSAFAAAIAARRSGRSVVMVERGIVGGTCVNTGCVPSKALLAAAEARQVVLSADRFPGIRASADEVAFAELIAGKADLVAGMRQEKYTALAAEYGWEIVAGQARFGEGPALDVALAGGGTRRIEAEHYLVATGSAPWTAPVDGLEEVGYLTSTTAMELPALPESMLVVGGNYVGLEQAQLFARLGVRVDVVEMLERLAPTEEPEISAALAEIFLDEGIGVHEGTVLSQVRREDGQVVAELRDAEGATRQLRADELLLATGRTPVTGGLGLDAVGVRVGERDEIVVDERLRTDNPRIWAAGDVTGHPQFVYVAGAHGAVVVDNAFHHAERRLDYHHLPRVTFTGPQAAAAGLTEAEAQARGYDCECRVLPLGHVPRALVNRDARGLVKLVAERGTGRLLGAHVLADGAGEVIATAVYALHNQMSVYDMGELWCPYLTMAEALKLAAQTFTRDITKLSCCAA</sequence>
<comment type="similarity">
    <text evidence="1 18">Belongs to the class-I pyridine nucleotide-disulfide oxidoreductase family.</text>
</comment>
<dbReference type="PANTHER" id="PTHR43014">
    <property type="entry name" value="MERCURIC REDUCTASE"/>
    <property type="match status" value="1"/>
</dbReference>
<reference evidence="21 22" key="1">
    <citation type="submission" date="2019-06" db="EMBL/GenBank/DDBJ databases">
        <title>Sequencing the genomes of 1000 actinobacteria strains.</title>
        <authorList>
            <person name="Klenk H.-P."/>
        </authorList>
    </citation>
    <scope>NUCLEOTIDE SEQUENCE [LARGE SCALE GENOMIC DNA]</scope>
    <source>
        <strain evidence="21 22">DSM 45679</strain>
    </source>
</reference>
<dbReference type="AlphaFoldDB" id="A0A542DFA7"/>
<evidence type="ECO:0000256" key="11">
    <source>
        <dbReference type="ARBA" id="ARBA00023002"/>
    </source>
</evidence>
<evidence type="ECO:0000256" key="18">
    <source>
        <dbReference type="RuleBase" id="RU003691"/>
    </source>
</evidence>
<keyword evidence="7" id="KW-0479">Metal-binding</keyword>
<dbReference type="InterPro" id="IPR012999">
    <property type="entry name" value="Pyr_OxRdtase_I_AS"/>
</dbReference>
<evidence type="ECO:0000256" key="12">
    <source>
        <dbReference type="ARBA" id="ARBA00023157"/>
    </source>
</evidence>
<dbReference type="RefSeq" id="WP_141996564.1">
    <property type="nucleotide sequence ID" value="NZ_VFML01000001.1"/>
</dbReference>
<evidence type="ECO:0000256" key="2">
    <source>
        <dbReference type="ARBA" id="ARBA00011738"/>
    </source>
</evidence>
<dbReference type="Pfam" id="PF07992">
    <property type="entry name" value="Pyr_redox_2"/>
    <property type="match status" value="1"/>
</dbReference>
<dbReference type="Gene3D" id="3.30.390.30">
    <property type="match status" value="1"/>
</dbReference>
<dbReference type="GO" id="GO:0045340">
    <property type="term" value="F:mercury ion binding"/>
    <property type="evidence" value="ECO:0007669"/>
    <property type="project" value="InterPro"/>
</dbReference>
<dbReference type="InterPro" id="IPR021179">
    <property type="entry name" value="Mercury_reductase_MerA"/>
</dbReference>
<evidence type="ECO:0000256" key="5">
    <source>
        <dbReference type="ARBA" id="ARBA00022466"/>
    </source>
</evidence>
<dbReference type="GO" id="GO:0050660">
    <property type="term" value="F:flavin adenine dinucleotide binding"/>
    <property type="evidence" value="ECO:0007669"/>
    <property type="project" value="InterPro"/>
</dbReference>
<dbReference type="SUPFAM" id="SSF55424">
    <property type="entry name" value="FAD/NAD-linked reductases, dimerisation (C-terminal) domain"/>
    <property type="match status" value="1"/>
</dbReference>
<evidence type="ECO:0000259" key="19">
    <source>
        <dbReference type="Pfam" id="PF02852"/>
    </source>
</evidence>
<feature type="binding site" evidence="16">
    <location>
        <position position="271"/>
    </location>
    <ligand>
        <name>NAD(+)</name>
        <dbReference type="ChEBI" id="CHEBI:57540"/>
    </ligand>
</feature>
<comment type="subunit">
    <text evidence="2">Homodimer.</text>
</comment>
<dbReference type="PRINTS" id="PR00411">
    <property type="entry name" value="PNDRDTASEI"/>
</dbReference>
<dbReference type="PIRSF" id="PIRSF000350">
    <property type="entry name" value="Mercury_reductase_MerA"/>
    <property type="match status" value="1"/>
</dbReference>
<dbReference type="InterPro" id="IPR001100">
    <property type="entry name" value="Pyr_nuc-diS_OxRdtase"/>
</dbReference>
<keyword evidence="11 18" id="KW-0560">Oxidoreductase</keyword>
<comment type="catalytic activity">
    <reaction evidence="15">
        <text>Hg + NADP(+) + H(+) = Hg(2+) + NADPH</text>
        <dbReference type="Rhea" id="RHEA:23856"/>
        <dbReference type="ChEBI" id="CHEBI:15378"/>
        <dbReference type="ChEBI" id="CHEBI:16170"/>
        <dbReference type="ChEBI" id="CHEBI:16793"/>
        <dbReference type="ChEBI" id="CHEBI:57783"/>
        <dbReference type="ChEBI" id="CHEBI:58349"/>
        <dbReference type="EC" id="1.16.1.1"/>
    </reaction>
</comment>
<evidence type="ECO:0000256" key="16">
    <source>
        <dbReference type="PIRSR" id="PIRSR000350-3"/>
    </source>
</evidence>
<dbReference type="InterPro" id="IPR016156">
    <property type="entry name" value="FAD/NAD-linked_Rdtase_dimer_sf"/>
</dbReference>
<keyword evidence="10" id="KW-0476">Mercury</keyword>
<comment type="cofactor">
    <cofactor evidence="16">
        <name>FAD</name>
        <dbReference type="ChEBI" id="CHEBI:57692"/>
    </cofactor>
    <text evidence="16">Binds 1 FAD per subunit.</text>
</comment>
<dbReference type="FunFam" id="3.30.390.30:FF:000001">
    <property type="entry name" value="Dihydrolipoyl dehydrogenase"/>
    <property type="match status" value="1"/>
</dbReference>
<dbReference type="GO" id="GO:0050661">
    <property type="term" value="F:NADP binding"/>
    <property type="evidence" value="ECO:0007669"/>
    <property type="project" value="InterPro"/>
</dbReference>
<dbReference type="GO" id="GO:0003955">
    <property type="term" value="F:NAD(P)H dehydrogenase (quinone) activity"/>
    <property type="evidence" value="ECO:0007669"/>
    <property type="project" value="TreeGrafter"/>
</dbReference>
<name>A0A542DFA7_AMYCI</name>
<evidence type="ECO:0000256" key="3">
    <source>
        <dbReference type="ARBA" id="ARBA00012661"/>
    </source>
</evidence>
<evidence type="ECO:0000313" key="22">
    <source>
        <dbReference type="Proteomes" id="UP000320876"/>
    </source>
</evidence>
<dbReference type="InterPro" id="IPR004099">
    <property type="entry name" value="Pyr_nucl-diS_OxRdtase_dimer"/>
</dbReference>
<dbReference type="GO" id="GO:0050787">
    <property type="term" value="P:detoxification of mercury ion"/>
    <property type="evidence" value="ECO:0007669"/>
    <property type="project" value="InterPro"/>
</dbReference>
<dbReference type="PROSITE" id="PS00076">
    <property type="entry name" value="PYRIDINE_REDOX_1"/>
    <property type="match status" value="1"/>
</dbReference>
<feature type="domain" description="FAD/NAD(P)-binding" evidence="20">
    <location>
        <begin position="4"/>
        <end position="327"/>
    </location>
</feature>
<evidence type="ECO:0000313" key="21">
    <source>
        <dbReference type="EMBL" id="TQJ01743.1"/>
    </source>
</evidence>
<feature type="binding site" evidence="16">
    <location>
        <begin position="143"/>
        <end position="145"/>
    </location>
    <ligand>
        <name>FAD</name>
        <dbReference type="ChEBI" id="CHEBI:57692"/>
    </ligand>
</feature>
<feature type="binding site" evidence="16">
    <location>
        <begin position="180"/>
        <end position="187"/>
    </location>
    <ligand>
        <name>NAD(+)</name>
        <dbReference type="ChEBI" id="CHEBI:57540"/>
    </ligand>
</feature>
<keyword evidence="16" id="KW-0547">Nucleotide-binding</keyword>
<dbReference type="InterPro" id="IPR023753">
    <property type="entry name" value="FAD/NAD-binding_dom"/>
</dbReference>
<feature type="binding site" evidence="16">
    <location>
        <position position="49"/>
    </location>
    <ligand>
        <name>FAD</name>
        <dbReference type="ChEBI" id="CHEBI:57692"/>
    </ligand>
</feature>
<evidence type="ECO:0000256" key="6">
    <source>
        <dbReference type="ARBA" id="ARBA00022630"/>
    </source>
</evidence>
<protein>
    <recommendedName>
        <fullName evidence="4">Mercuric reductase</fullName>
        <ecNumber evidence="3">1.16.1.1</ecNumber>
    </recommendedName>
    <alternativeName>
        <fullName evidence="14">Hg(II) reductase</fullName>
    </alternativeName>
</protein>
<keyword evidence="12" id="KW-1015">Disulfide bond</keyword>
<keyword evidence="8 16" id="KW-0274">FAD</keyword>
<dbReference type="NCBIfam" id="TIGR02053">
    <property type="entry name" value="MerA"/>
    <property type="match status" value="1"/>
</dbReference>
<evidence type="ECO:0000256" key="4">
    <source>
        <dbReference type="ARBA" id="ARBA00014791"/>
    </source>
</evidence>
<evidence type="ECO:0000256" key="17">
    <source>
        <dbReference type="PIRSR" id="PIRSR000350-4"/>
    </source>
</evidence>
<feature type="disulfide bond" description="Redox-active" evidence="17">
    <location>
        <begin position="40"/>
        <end position="45"/>
    </location>
</feature>
<evidence type="ECO:0000256" key="1">
    <source>
        <dbReference type="ARBA" id="ARBA00007532"/>
    </source>
</evidence>
<keyword evidence="6 18" id="KW-0285">Flavoprotein</keyword>
<evidence type="ECO:0000256" key="15">
    <source>
        <dbReference type="ARBA" id="ARBA00048984"/>
    </source>
</evidence>
<dbReference type="PANTHER" id="PTHR43014:SF2">
    <property type="entry name" value="MERCURIC REDUCTASE"/>
    <property type="match status" value="1"/>
</dbReference>
<dbReference type="InterPro" id="IPR036188">
    <property type="entry name" value="FAD/NAD-bd_sf"/>
</dbReference>
<keyword evidence="9" id="KW-0521">NADP</keyword>
<keyword evidence="13 18" id="KW-0676">Redox-active center</keyword>
<feature type="binding site" evidence="16">
    <location>
        <position position="203"/>
    </location>
    <ligand>
        <name>NAD(+)</name>
        <dbReference type="ChEBI" id="CHEBI:57540"/>
    </ligand>
</feature>